<dbReference type="InterPro" id="IPR039031">
    <property type="entry name" value="Mucolipin"/>
</dbReference>
<evidence type="ECO:0000313" key="9">
    <source>
        <dbReference type="Proteomes" id="UP001146120"/>
    </source>
</evidence>
<sequence length="639" mass="72845">RLGRSLAQSLAFQLSHDGHAAQKIAEGTGITYRSKVAVDDSDNSEAMARLEEDDALTQRLLAEAEPQRQTLAPRRHLRPLKRQSTSMGVMQQIALSPIEKWRVHGRFPFKILLHVLLLLLTLTQMIVYDAQNAAYMRASHRNWAFFFLPPSNDEGTSTRFQRDIYTINRTFQAVTYVRDAYFGIVNTSVANYVHHRQPNGHVEPLRLEVTRMGVHSKTPTVNVYDLGALDVGPFKLNATLTEKKALLRSLQSLRFAFRLRDYQYGNYYEECFDWGIQLSLTMVEHSQIRAQVDDCSVTSCSGRTFWEALQHGFVWSHIVVAVLALTYLILSIKALLRSLRMYVVAVAVAWIYDPAGATVSHGRRVRLPTTTEEDEVEDDEDDEHERRRSRAQQQAYSSWAKIPWALRLKLFNGLQMLISTALFLLLGSSIWSLSFMKAHTPISYWHRMAQGTALLLLWSCLVGYLEHNRKIYSIVLTLRWGIPRVAQFLVGVSPIFIGYALFGTIYFGPRIQEFGSLGTSMVTLFAVMNGDVILDTFDALHHFGWLGRIYLFSFISLFIYVVLNIFVAIVEEAFFATRSCRRMLDLLLSDRQFATSSVVQDTEISVEMVRTMLKLMDKETKVPGTGCGSRDDENDDFSD</sequence>
<feature type="transmembrane region" description="Helical" evidence="6">
    <location>
        <begin position="313"/>
        <end position="332"/>
    </location>
</feature>
<dbReference type="AlphaFoldDB" id="A0AAV2YXD7"/>
<evidence type="ECO:0000256" key="4">
    <source>
        <dbReference type="ARBA" id="ARBA00023136"/>
    </source>
</evidence>
<evidence type="ECO:0000256" key="1">
    <source>
        <dbReference type="ARBA" id="ARBA00004141"/>
    </source>
</evidence>
<evidence type="ECO:0000256" key="2">
    <source>
        <dbReference type="ARBA" id="ARBA00022692"/>
    </source>
</evidence>
<evidence type="ECO:0000313" key="8">
    <source>
        <dbReference type="EMBL" id="DAZ97857.1"/>
    </source>
</evidence>
<comment type="subcellular location">
    <subcellularLocation>
        <location evidence="1">Membrane</location>
        <topology evidence="1">Multi-pass membrane protein</topology>
    </subcellularLocation>
</comment>
<evidence type="ECO:0000256" key="3">
    <source>
        <dbReference type="ARBA" id="ARBA00022989"/>
    </source>
</evidence>
<keyword evidence="2 6" id="KW-0812">Transmembrane</keyword>
<keyword evidence="3 6" id="KW-1133">Transmembrane helix</keyword>
<dbReference type="GO" id="GO:0072345">
    <property type="term" value="F:NAADP-sensitive calcium-release channel activity"/>
    <property type="evidence" value="ECO:0007669"/>
    <property type="project" value="TreeGrafter"/>
</dbReference>
<reference evidence="8" key="2">
    <citation type="journal article" date="2023" name="Microbiol Resour">
        <title>Decontamination and Annotation of the Draft Genome Sequence of the Oomycete Lagenidium giganteum ARSEF 373.</title>
        <authorList>
            <person name="Morgan W.R."/>
            <person name="Tartar A."/>
        </authorList>
    </citation>
    <scope>NUCLEOTIDE SEQUENCE</scope>
    <source>
        <strain evidence="8">ARSEF 373</strain>
    </source>
</reference>
<evidence type="ECO:0000256" key="5">
    <source>
        <dbReference type="SAM" id="MobiDB-lite"/>
    </source>
</evidence>
<gene>
    <name evidence="8" type="ORF">N0F65_003284</name>
</gene>
<feature type="region of interest" description="Disordered" evidence="5">
    <location>
        <begin position="620"/>
        <end position="639"/>
    </location>
</feature>
<dbReference type="EMBL" id="DAKRPA010000123">
    <property type="protein sequence ID" value="DAZ97857.1"/>
    <property type="molecule type" value="Genomic_DNA"/>
</dbReference>
<evidence type="ECO:0000259" key="7">
    <source>
        <dbReference type="Pfam" id="PF08016"/>
    </source>
</evidence>
<reference evidence="8" key="1">
    <citation type="submission" date="2022-11" db="EMBL/GenBank/DDBJ databases">
        <authorList>
            <person name="Morgan W.R."/>
            <person name="Tartar A."/>
        </authorList>
    </citation>
    <scope>NUCLEOTIDE SEQUENCE</scope>
    <source>
        <strain evidence="8">ARSEF 373</strain>
    </source>
</reference>
<dbReference type="Proteomes" id="UP001146120">
    <property type="component" value="Unassembled WGS sequence"/>
</dbReference>
<comment type="caution">
    <text evidence="8">The sequence shown here is derived from an EMBL/GenBank/DDBJ whole genome shotgun (WGS) entry which is preliminary data.</text>
</comment>
<keyword evidence="4 6" id="KW-0472">Membrane</keyword>
<feature type="region of interest" description="Disordered" evidence="5">
    <location>
        <begin position="368"/>
        <end position="387"/>
    </location>
</feature>
<feature type="non-terminal residue" evidence="8">
    <location>
        <position position="1"/>
    </location>
</feature>
<organism evidence="8 9">
    <name type="scientific">Lagenidium giganteum</name>
    <dbReference type="NCBI Taxonomy" id="4803"/>
    <lineage>
        <taxon>Eukaryota</taxon>
        <taxon>Sar</taxon>
        <taxon>Stramenopiles</taxon>
        <taxon>Oomycota</taxon>
        <taxon>Peronosporomycetes</taxon>
        <taxon>Pythiales</taxon>
        <taxon>Pythiaceae</taxon>
    </lineage>
</organism>
<feature type="domain" description="Polycystin cation channel PKD1/PKD2" evidence="7">
    <location>
        <begin position="445"/>
        <end position="574"/>
    </location>
</feature>
<feature type="compositionally biased region" description="Acidic residues" evidence="5">
    <location>
        <begin position="371"/>
        <end position="383"/>
    </location>
</feature>
<dbReference type="PANTHER" id="PTHR12127:SF7">
    <property type="entry name" value="SD02261P"/>
    <property type="match status" value="1"/>
</dbReference>
<proteinExistence type="predicted"/>
<dbReference type="GO" id="GO:0016020">
    <property type="term" value="C:membrane"/>
    <property type="evidence" value="ECO:0007669"/>
    <property type="project" value="UniProtKB-SubCell"/>
</dbReference>
<dbReference type="InterPro" id="IPR013122">
    <property type="entry name" value="PKD1_2_channel"/>
</dbReference>
<dbReference type="Gene3D" id="1.10.287.70">
    <property type="match status" value="1"/>
</dbReference>
<name>A0AAV2YXD7_9STRA</name>
<evidence type="ECO:0000256" key="6">
    <source>
        <dbReference type="SAM" id="Phobius"/>
    </source>
</evidence>
<protein>
    <recommendedName>
        <fullName evidence="7">Polycystin cation channel PKD1/PKD2 domain-containing protein</fullName>
    </recommendedName>
</protein>
<dbReference type="Pfam" id="PF08016">
    <property type="entry name" value="PKD_channel"/>
    <property type="match status" value="1"/>
</dbReference>
<keyword evidence="9" id="KW-1185">Reference proteome</keyword>
<feature type="transmembrane region" description="Helical" evidence="6">
    <location>
        <begin position="549"/>
        <end position="570"/>
    </location>
</feature>
<feature type="transmembrane region" description="Helical" evidence="6">
    <location>
        <begin position="485"/>
        <end position="508"/>
    </location>
</feature>
<feature type="transmembrane region" description="Helical" evidence="6">
    <location>
        <begin position="410"/>
        <end position="432"/>
    </location>
</feature>
<accession>A0AAV2YXD7</accession>
<feature type="transmembrane region" description="Helical" evidence="6">
    <location>
        <begin position="444"/>
        <end position="465"/>
    </location>
</feature>
<dbReference type="PANTHER" id="PTHR12127">
    <property type="entry name" value="MUCOLIPIN"/>
    <property type="match status" value="1"/>
</dbReference>